<proteinExistence type="predicted"/>
<dbReference type="Pfam" id="PF00072">
    <property type="entry name" value="Response_reg"/>
    <property type="match status" value="1"/>
</dbReference>
<accession>A0A5K7YY10</accession>
<comment type="catalytic activity">
    <reaction evidence="1">
        <text>ATP + protein L-histidine = ADP + protein N-phospho-L-histidine.</text>
        <dbReference type="EC" id="2.7.13.3"/>
    </reaction>
</comment>
<dbReference type="PANTHER" id="PTHR43065:SF42">
    <property type="entry name" value="TWO-COMPONENT SENSOR PPRA"/>
    <property type="match status" value="1"/>
</dbReference>
<dbReference type="InterPro" id="IPR036890">
    <property type="entry name" value="HATPase_C_sf"/>
</dbReference>
<feature type="coiled-coil region" evidence="5">
    <location>
        <begin position="169"/>
        <end position="210"/>
    </location>
</feature>
<keyword evidence="5" id="KW-0175">Coiled coil</keyword>
<dbReference type="SMART" id="SM00448">
    <property type="entry name" value="REC"/>
    <property type="match status" value="1"/>
</dbReference>
<dbReference type="PROSITE" id="PS50110">
    <property type="entry name" value="RESPONSE_REGULATORY"/>
    <property type="match status" value="1"/>
</dbReference>
<evidence type="ECO:0000256" key="5">
    <source>
        <dbReference type="SAM" id="Coils"/>
    </source>
</evidence>
<evidence type="ECO:0000313" key="10">
    <source>
        <dbReference type="Proteomes" id="UP000427769"/>
    </source>
</evidence>
<dbReference type="InterPro" id="IPR035965">
    <property type="entry name" value="PAS-like_dom_sf"/>
</dbReference>
<dbReference type="CDD" id="cd00130">
    <property type="entry name" value="PAS"/>
    <property type="match status" value="1"/>
</dbReference>
<name>A0A5K7YY10_9BACT</name>
<keyword evidence="3 4" id="KW-0597">Phosphoprotein</keyword>
<feature type="domain" description="PAC" evidence="8">
    <location>
        <begin position="280"/>
        <end position="332"/>
    </location>
</feature>
<dbReference type="PANTHER" id="PTHR43065">
    <property type="entry name" value="SENSOR HISTIDINE KINASE"/>
    <property type="match status" value="1"/>
</dbReference>
<dbReference type="Pfam" id="PF02518">
    <property type="entry name" value="HATPase_c"/>
    <property type="match status" value="1"/>
</dbReference>
<evidence type="ECO:0000256" key="4">
    <source>
        <dbReference type="PROSITE-ProRule" id="PRU00169"/>
    </source>
</evidence>
<dbReference type="CDD" id="cd00156">
    <property type="entry name" value="REC"/>
    <property type="match status" value="1"/>
</dbReference>
<dbReference type="SUPFAM" id="SSF55785">
    <property type="entry name" value="PYP-like sensor domain (PAS domain)"/>
    <property type="match status" value="2"/>
</dbReference>
<dbReference type="InterPro" id="IPR005467">
    <property type="entry name" value="His_kinase_dom"/>
</dbReference>
<dbReference type="InterPro" id="IPR000014">
    <property type="entry name" value="PAS"/>
</dbReference>
<dbReference type="InterPro" id="IPR004358">
    <property type="entry name" value="Sig_transdc_His_kin-like_C"/>
</dbReference>
<dbReference type="Gene3D" id="1.10.287.130">
    <property type="match status" value="1"/>
</dbReference>
<dbReference type="InterPro" id="IPR000700">
    <property type="entry name" value="PAS-assoc_C"/>
</dbReference>
<dbReference type="EC" id="2.7.13.3" evidence="2"/>
<dbReference type="InterPro" id="IPR003594">
    <property type="entry name" value="HATPase_dom"/>
</dbReference>
<dbReference type="SMART" id="SM00091">
    <property type="entry name" value="PAS"/>
    <property type="match status" value="2"/>
</dbReference>
<dbReference type="NCBIfam" id="TIGR00229">
    <property type="entry name" value="sensory_box"/>
    <property type="match status" value="2"/>
</dbReference>
<dbReference type="Gene3D" id="3.30.565.10">
    <property type="entry name" value="Histidine kinase-like ATPase, C-terminal domain"/>
    <property type="match status" value="1"/>
</dbReference>
<sequence length="710" mass="80499">MGLALTPDPHRNMNDNLTMDELVAKNNALQEKLRCLENEKEVRRKTQFIANAADQLLTMIDRDYRYESVNQAYCRARGQRPRDVVGRTVADVWGQMQFETIIKPKLDHCFAGNVASSEDWFKFDGKELRCFQVTYNPYRSDEGRVTHAVVVTHDITDRKSAEAELKKAHDRLERRVASRTEALEKANIQLRNEIEERKRAVKALKESEERYRSVSRDMPALVCRYLPDGRLTFANMRFKNHYGISDEQLGSISIFDFFPSSEKKRMQKRLDRLHPGKPMVTHEQCSRTETGETVWRQWTDRALFNEKNNAMEYQRVGIDITEKKNVETKLHQAQKMEAIGTLAGGIAHDFNNLLMGIQGNVSLMYLDVNRWHPLYENIRSIEQLVDSGANLTRQLLGFARGGKYVVKPVNLNELVAKTAKLFGRTRKSIRIHETYEPLVRMVSADRGQIEQVLINLYLNAWQAMEEKGDLYLETQNVTIDENFVKPFEVNYGDYVRISVTDTGKGIAPDISHRIFDPFFTTKDFGCGSGLGLASVFGIVKNHGGIVDFESHTGRGTTFSVYLPVSRETAKEAAPAPKGILKGPETILLVDDEPYILDIGVKMLGKMGYTIIQACCGEDAIRVFQDDPEKIDLVILDLIMPDISGGEVFDRLRTIRSDIKVLLASGYAMGDAAAIIDRGCNGFIQKPFGMEKLSHAIREVIDNGRHESADG</sequence>
<evidence type="ECO:0000259" key="7">
    <source>
        <dbReference type="PROSITE" id="PS50110"/>
    </source>
</evidence>
<dbReference type="InterPro" id="IPR013656">
    <property type="entry name" value="PAS_4"/>
</dbReference>
<dbReference type="SUPFAM" id="SSF55874">
    <property type="entry name" value="ATPase domain of HSP90 chaperone/DNA topoisomerase II/histidine kinase"/>
    <property type="match status" value="1"/>
</dbReference>
<dbReference type="KEGG" id="dwd:DSCW_03260"/>
<evidence type="ECO:0000256" key="2">
    <source>
        <dbReference type="ARBA" id="ARBA00012438"/>
    </source>
</evidence>
<dbReference type="SMART" id="SM00387">
    <property type="entry name" value="HATPase_c"/>
    <property type="match status" value="1"/>
</dbReference>
<dbReference type="AlphaFoldDB" id="A0A5K7YY10"/>
<dbReference type="GO" id="GO:0000155">
    <property type="term" value="F:phosphorelay sensor kinase activity"/>
    <property type="evidence" value="ECO:0007669"/>
    <property type="project" value="InterPro"/>
</dbReference>
<feature type="domain" description="PAC" evidence="8">
    <location>
        <begin position="114"/>
        <end position="167"/>
    </location>
</feature>
<evidence type="ECO:0000259" key="6">
    <source>
        <dbReference type="PROSITE" id="PS50109"/>
    </source>
</evidence>
<organism evidence="9 10">
    <name type="scientific">Desulfosarcina widdelii</name>
    <dbReference type="NCBI Taxonomy" id="947919"/>
    <lineage>
        <taxon>Bacteria</taxon>
        <taxon>Pseudomonadati</taxon>
        <taxon>Thermodesulfobacteriota</taxon>
        <taxon>Desulfobacteria</taxon>
        <taxon>Desulfobacterales</taxon>
        <taxon>Desulfosarcinaceae</taxon>
        <taxon>Desulfosarcina</taxon>
    </lineage>
</organism>
<protein>
    <recommendedName>
        <fullName evidence="2">histidine kinase</fullName>
        <ecNumber evidence="2">2.7.13.3</ecNumber>
    </recommendedName>
</protein>
<dbReference type="CDD" id="cd00082">
    <property type="entry name" value="HisKA"/>
    <property type="match status" value="1"/>
</dbReference>
<dbReference type="Proteomes" id="UP000427769">
    <property type="component" value="Chromosome"/>
</dbReference>
<evidence type="ECO:0000313" key="9">
    <source>
        <dbReference type="EMBL" id="BBO72909.1"/>
    </source>
</evidence>
<dbReference type="InterPro" id="IPR011006">
    <property type="entry name" value="CheY-like_superfamily"/>
</dbReference>
<dbReference type="OrthoDB" id="9761263at2"/>
<feature type="modified residue" description="4-aspartylphosphate" evidence="4">
    <location>
        <position position="636"/>
    </location>
</feature>
<dbReference type="PROSITE" id="PS50109">
    <property type="entry name" value="HIS_KIN"/>
    <property type="match status" value="1"/>
</dbReference>
<dbReference type="Pfam" id="PF08448">
    <property type="entry name" value="PAS_4"/>
    <property type="match status" value="2"/>
</dbReference>
<dbReference type="SUPFAM" id="SSF52172">
    <property type="entry name" value="CheY-like"/>
    <property type="match status" value="1"/>
</dbReference>
<dbReference type="EMBL" id="AP021875">
    <property type="protein sequence ID" value="BBO72909.1"/>
    <property type="molecule type" value="Genomic_DNA"/>
</dbReference>
<dbReference type="InterPro" id="IPR001789">
    <property type="entry name" value="Sig_transdc_resp-reg_receiver"/>
</dbReference>
<keyword evidence="10" id="KW-1185">Reference proteome</keyword>
<gene>
    <name evidence="9" type="ORF">DSCW_03260</name>
</gene>
<dbReference type="InterPro" id="IPR036097">
    <property type="entry name" value="HisK_dim/P_sf"/>
</dbReference>
<dbReference type="PRINTS" id="PR00344">
    <property type="entry name" value="BCTRLSENSOR"/>
</dbReference>
<dbReference type="InterPro" id="IPR003661">
    <property type="entry name" value="HisK_dim/P_dom"/>
</dbReference>
<dbReference type="SUPFAM" id="SSF47384">
    <property type="entry name" value="Homodimeric domain of signal transducing histidine kinase"/>
    <property type="match status" value="1"/>
</dbReference>
<dbReference type="PROSITE" id="PS50113">
    <property type="entry name" value="PAC"/>
    <property type="match status" value="2"/>
</dbReference>
<reference evidence="9 10" key="1">
    <citation type="submission" date="2019-11" db="EMBL/GenBank/DDBJ databases">
        <title>Comparative genomics of hydrocarbon-degrading Desulfosarcina strains.</title>
        <authorList>
            <person name="Watanabe M."/>
            <person name="Kojima H."/>
            <person name="Fukui M."/>
        </authorList>
    </citation>
    <scope>NUCLEOTIDE SEQUENCE [LARGE SCALE GENOMIC DNA]</scope>
    <source>
        <strain evidence="9 10">PP31</strain>
    </source>
</reference>
<feature type="domain" description="Response regulatory" evidence="7">
    <location>
        <begin position="585"/>
        <end position="700"/>
    </location>
</feature>
<evidence type="ECO:0000256" key="3">
    <source>
        <dbReference type="ARBA" id="ARBA00022553"/>
    </source>
</evidence>
<dbReference type="Gene3D" id="3.30.450.20">
    <property type="entry name" value="PAS domain"/>
    <property type="match status" value="2"/>
</dbReference>
<evidence type="ECO:0000259" key="8">
    <source>
        <dbReference type="PROSITE" id="PS50113"/>
    </source>
</evidence>
<feature type="coiled-coil region" evidence="5">
    <location>
        <begin position="19"/>
        <end position="46"/>
    </location>
</feature>
<feature type="domain" description="Histidine kinase" evidence="6">
    <location>
        <begin position="345"/>
        <end position="566"/>
    </location>
</feature>
<evidence type="ECO:0000256" key="1">
    <source>
        <dbReference type="ARBA" id="ARBA00000085"/>
    </source>
</evidence>
<dbReference type="Gene3D" id="3.40.50.2300">
    <property type="match status" value="1"/>
</dbReference>